<evidence type="ECO:0000313" key="2">
    <source>
        <dbReference type="EMBL" id="TYR19631.1"/>
    </source>
</evidence>
<proteinExistence type="predicted"/>
<accession>A0A5D4FT18</accession>
<dbReference type="Proteomes" id="UP000324726">
    <property type="component" value="Unassembled WGS sequence"/>
</dbReference>
<feature type="region of interest" description="Disordered" evidence="1">
    <location>
        <begin position="185"/>
        <end position="209"/>
    </location>
</feature>
<protein>
    <submittedName>
        <fullName evidence="2">Uncharacterized protein</fullName>
    </submittedName>
</protein>
<reference evidence="2 3" key="1">
    <citation type="submission" date="2019-08" db="EMBL/GenBank/DDBJ databases">
        <title>Draft genome of C. urealyticum strain VH4248.</title>
        <authorList>
            <person name="Navas J."/>
        </authorList>
    </citation>
    <scope>NUCLEOTIDE SEQUENCE [LARGE SCALE GENOMIC DNA]</scope>
    <source>
        <strain evidence="2 3">VH4248</strain>
    </source>
</reference>
<comment type="caution">
    <text evidence="2">The sequence shown here is derived from an EMBL/GenBank/DDBJ whole genome shotgun (WGS) entry which is preliminary data.</text>
</comment>
<gene>
    <name evidence="2" type="ORF">FYJ87_01035</name>
</gene>
<evidence type="ECO:0000256" key="1">
    <source>
        <dbReference type="SAM" id="MobiDB-lite"/>
    </source>
</evidence>
<name>A0A5D4FT18_9CORY</name>
<feature type="compositionally biased region" description="Low complexity" evidence="1">
    <location>
        <begin position="12"/>
        <end position="44"/>
    </location>
</feature>
<dbReference type="EMBL" id="VSZI01000001">
    <property type="protein sequence ID" value="TYR19631.1"/>
    <property type="molecule type" value="Genomic_DNA"/>
</dbReference>
<feature type="region of interest" description="Disordered" evidence="1">
    <location>
        <begin position="1"/>
        <end position="65"/>
    </location>
</feature>
<organism evidence="2 3">
    <name type="scientific">Corynebacterium urealyticum</name>
    <dbReference type="NCBI Taxonomy" id="43771"/>
    <lineage>
        <taxon>Bacteria</taxon>
        <taxon>Bacillati</taxon>
        <taxon>Actinomycetota</taxon>
        <taxon>Actinomycetes</taxon>
        <taxon>Mycobacteriales</taxon>
        <taxon>Corynebacteriaceae</taxon>
        <taxon>Corynebacterium</taxon>
    </lineage>
</organism>
<dbReference type="AlphaFoldDB" id="A0A5D4FT18"/>
<sequence length="261" mass="27798">MSGEVAKIEAMSPASEAQSPSVESSSAEVSSAETSSTEVSSAVALTPTPTLAVAPSDRPEDTPGPITYYPPVLVACRVGETTAIWQVETDPELTRGDFSGAWLLGPDGVKGFAGEAEWIEDREDPAAMARLLLVHPVFLTEDSQGDISYGGLAEGELHLVDVAASQKAAEAAVAAAKAEFEEANGGKRSTGWGEVRPIEPVEGHPPQGLDEDAEKAVTSVLALARGVRTWNRDWAAFEAVRKRRLKNEPDQPRWVPIRLQD</sequence>
<evidence type="ECO:0000313" key="3">
    <source>
        <dbReference type="Proteomes" id="UP000324726"/>
    </source>
</evidence>